<reference evidence="2" key="1">
    <citation type="journal article" date="2022" name="bioRxiv">
        <title>Sequencing and chromosome-scale assembly of the giantPleurodeles waltlgenome.</title>
        <authorList>
            <person name="Brown T."/>
            <person name="Elewa A."/>
            <person name="Iarovenko S."/>
            <person name="Subramanian E."/>
            <person name="Araus A.J."/>
            <person name="Petzold A."/>
            <person name="Susuki M."/>
            <person name="Suzuki K.-i.T."/>
            <person name="Hayashi T."/>
            <person name="Toyoda A."/>
            <person name="Oliveira C."/>
            <person name="Osipova E."/>
            <person name="Leigh N.D."/>
            <person name="Simon A."/>
            <person name="Yun M.H."/>
        </authorList>
    </citation>
    <scope>NUCLEOTIDE SEQUENCE</scope>
    <source>
        <strain evidence="2">20211129_DDA</strain>
        <tissue evidence="2">Liver</tissue>
    </source>
</reference>
<proteinExistence type="predicted"/>
<accession>A0AAV7W2Q5</accession>
<evidence type="ECO:0000313" key="2">
    <source>
        <dbReference type="EMBL" id="KAJ1206595.1"/>
    </source>
</evidence>
<comment type="caution">
    <text evidence="2">The sequence shown here is derived from an EMBL/GenBank/DDBJ whole genome shotgun (WGS) entry which is preliminary data.</text>
</comment>
<dbReference type="Proteomes" id="UP001066276">
    <property type="component" value="Chromosome 1_2"/>
</dbReference>
<evidence type="ECO:0000256" key="1">
    <source>
        <dbReference type="SAM" id="MobiDB-lite"/>
    </source>
</evidence>
<evidence type="ECO:0000313" key="3">
    <source>
        <dbReference type="Proteomes" id="UP001066276"/>
    </source>
</evidence>
<feature type="compositionally biased region" description="Low complexity" evidence="1">
    <location>
        <begin position="106"/>
        <end position="116"/>
    </location>
</feature>
<dbReference type="EMBL" id="JANPWB010000002">
    <property type="protein sequence ID" value="KAJ1206595.1"/>
    <property type="molecule type" value="Genomic_DNA"/>
</dbReference>
<protein>
    <submittedName>
        <fullName evidence="2">Uncharacterized protein</fullName>
    </submittedName>
</protein>
<keyword evidence="3" id="KW-1185">Reference proteome</keyword>
<organism evidence="2 3">
    <name type="scientific">Pleurodeles waltl</name>
    <name type="common">Iberian ribbed newt</name>
    <dbReference type="NCBI Taxonomy" id="8319"/>
    <lineage>
        <taxon>Eukaryota</taxon>
        <taxon>Metazoa</taxon>
        <taxon>Chordata</taxon>
        <taxon>Craniata</taxon>
        <taxon>Vertebrata</taxon>
        <taxon>Euteleostomi</taxon>
        <taxon>Amphibia</taxon>
        <taxon>Batrachia</taxon>
        <taxon>Caudata</taxon>
        <taxon>Salamandroidea</taxon>
        <taxon>Salamandridae</taxon>
        <taxon>Pleurodelinae</taxon>
        <taxon>Pleurodeles</taxon>
    </lineage>
</organism>
<gene>
    <name evidence="2" type="ORF">NDU88_001998</name>
</gene>
<sequence>MKGGPGAPQGRRGLFPICGGRPGASTVLCAPPPGRRVQRAPTPWGATCLTHRCGRKARKAYRRGPTKHVAQAAAPLSPNLLHPGRGTDRARGPSRTPHRLPRPGEAMAASASSLSLGTPQTEGAAGSCALPRAAKPDTRQGPLRGTRACGLSPPLLDRRNAARGTRMSRGRPA</sequence>
<feature type="region of interest" description="Disordered" evidence="1">
    <location>
        <begin position="59"/>
        <end position="173"/>
    </location>
</feature>
<name>A0AAV7W2Q5_PLEWA</name>
<dbReference type="AlphaFoldDB" id="A0AAV7W2Q5"/>